<feature type="region of interest" description="Disordered" evidence="2">
    <location>
        <begin position="166"/>
        <end position="186"/>
    </location>
</feature>
<evidence type="ECO:0000256" key="2">
    <source>
        <dbReference type="SAM" id="MobiDB-lite"/>
    </source>
</evidence>
<comment type="function">
    <text evidence="1">Putative transcription activator involved in regulating light control of development.</text>
</comment>
<keyword evidence="1" id="KW-0863">Zinc-finger</keyword>
<dbReference type="GO" id="GO:0006355">
    <property type="term" value="P:regulation of DNA-templated transcription"/>
    <property type="evidence" value="ECO:0007669"/>
    <property type="project" value="UniProtKB-UniRule"/>
</dbReference>
<feature type="compositionally biased region" description="Basic residues" evidence="2">
    <location>
        <begin position="177"/>
        <end position="186"/>
    </location>
</feature>
<accession>A0A6V7PUY6</accession>
<evidence type="ECO:0000313" key="3">
    <source>
        <dbReference type="EMBL" id="CAD1834649.1"/>
    </source>
</evidence>
<reference evidence="3" key="1">
    <citation type="submission" date="2020-07" db="EMBL/GenBank/DDBJ databases">
        <authorList>
            <person name="Lin J."/>
        </authorList>
    </citation>
    <scope>NUCLEOTIDE SEQUENCE</scope>
</reference>
<keyword evidence="1" id="KW-0479">Metal-binding</keyword>
<proteinExistence type="inferred from homology"/>
<gene>
    <name evidence="3" type="ORF">CB5_LOCUS17860</name>
</gene>
<dbReference type="EMBL" id="LR862152">
    <property type="protein sequence ID" value="CAD1834649.1"/>
    <property type="molecule type" value="Genomic_DNA"/>
</dbReference>
<dbReference type="PANTHER" id="PTHR31669:SF251">
    <property type="entry name" value="PROTEIN FAR1-RELATED SEQUENCE"/>
    <property type="match status" value="1"/>
</dbReference>
<keyword evidence="1" id="KW-0862">Zinc</keyword>
<dbReference type="GO" id="GO:0005634">
    <property type="term" value="C:nucleus"/>
    <property type="evidence" value="ECO:0007669"/>
    <property type="project" value="UniProtKB-SubCell"/>
</dbReference>
<dbReference type="InterPro" id="IPR031052">
    <property type="entry name" value="FHY3/FAR1"/>
</dbReference>
<comment type="subcellular location">
    <subcellularLocation>
        <location evidence="1">Nucleus</location>
    </subcellularLocation>
</comment>
<name>A0A6V7PUY6_ANACO</name>
<organism evidence="3">
    <name type="scientific">Ananas comosus var. bracteatus</name>
    <name type="common">red pineapple</name>
    <dbReference type="NCBI Taxonomy" id="296719"/>
    <lineage>
        <taxon>Eukaryota</taxon>
        <taxon>Viridiplantae</taxon>
        <taxon>Streptophyta</taxon>
        <taxon>Embryophyta</taxon>
        <taxon>Tracheophyta</taxon>
        <taxon>Spermatophyta</taxon>
        <taxon>Magnoliopsida</taxon>
        <taxon>Liliopsida</taxon>
        <taxon>Poales</taxon>
        <taxon>Bromeliaceae</taxon>
        <taxon>Bromelioideae</taxon>
        <taxon>Ananas</taxon>
    </lineage>
</organism>
<evidence type="ECO:0000256" key="1">
    <source>
        <dbReference type="RuleBase" id="RU367018"/>
    </source>
</evidence>
<dbReference type="GO" id="GO:0008270">
    <property type="term" value="F:zinc ion binding"/>
    <property type="evidence" value="ECO:0007669"/>
    <property type="project" value="UniProtKB-UniRule"/>
</dbReference>
<comment type="similarity">
    <text evidence="1">Belongs to the FHY3/FAR1 family.</text>
</comment>
<dbReference type="AlphaFoldDB" id="A0A6V7PUY6"/>
<keyword evidence="1" id="KW-0539">Nucleus</keyword>
<protein>
    <recommendedName>
        <fullName evidence="1">Protein FAR1-RELATED SEQUENCE</fullName>
    </recommendedName>
</protein>
<sequence length="186" mass="21516">MEHGSIIGSSVSLCNFDVGNDMNEEVEEVTANEQICMSKHSIDEPRVGLEFDCMEAAKNSKDDFESDLKECINSSLTVEAFEDAWATMLDKYQLHKNSHLRLLWNIRHQWIPAYFRNTFFANMSTSQRSEINQTLENEVETIKEPSNDLHRIVISQSSRVKQFTSDNMIKDPPHSQCKGRRKNRKD</sequence>
<dbReference type="PANTHER" id="PTHR31669">
    <property type="entry name" value="PROTEIN FAR1-RELATED SEQUENCE 10-RELATED"/>
    <property type="match status" value="1"/>
</dbReference>